<sequence>MYVYRYILYINFKFGARTINFIFVGIGNLRSEYLVSIQTGTTYTIRSIKLCYKEVLRENCSTRPLETTGRSRTSTTGPSVPSNEESRYNQCYKLAGFELSISHGLCQGCTARSCLEGKCRIYKETIPCIVKKERQYILLSYQCSCCTFNVASRFQRRNSTGSCERV</sequence>
<name>A0A653DIC2_CALMS</name>
<organism evidence="2 3">
    <name type="scientific">Callosobruchus maculatus</name>
    <name type="common">Southern cowpea weevil</name>
    <name type="synonym">Pulse bruchid</name>
    <dbReference type="NCBI Taxonomy" id="64391"/>
    <lineage>
        <taxon>Eukaryota</taxon>
        <taxon>Metazoa</taxon>
        <taxon>Ecdysozoa</taxon>
        <taxon>Arthropoda</taxon>
        <taxon>Hexapoda</taxon>
        <taxon>Insecta</taxon>
        <taxon>Pterygota</taxon>
        <taxon>Neoptera</taxon>
        <taxon>Endopterygota</taxon>
        <taxon>Coleoptera</taxon>
        <taxon>Polyphaga</taxon>
        <taxon>Cucujiformia</taxon>
        <taxon>Chrysomeloidea</taxon>
        <taxon>Chrysomelidae</taxon>
        <taxon>Bruchinae</taxon>
        <taxon>Bruchini</taxon>
        <taxon>Callosobruchus</taxon>
    </lineage>
</organism>
<accession>A0A653DIC2</accession>
<dbReference type="EMBL" id="CAACVG010011971">
    <property type="protein sequence ID" value="VEN59282.1"/>
    <property type="molecule type" value="Genomic_DNA"/>
</dbReference>
<proteinExistence type="predicted"/>
<dbReference type="OrthoDB" id="10256793at2759"/>
<evidence type="ECO:0000313" key="2">
    <source>
        <dbReference type="EMBL" id="VEN59282.1"/>
    </source>
</evidence>
<evidence type="ECO:0000256" key="1">
    <source>
        <dbReference type="SAM" id="MobiDB-lite"/>
    </source>
</evidence>
<reference evidence="2 3" key="1">
    <citation type="submission" date="2019-01" db="EMBL/GenBank/DDBJ databases">
        <authorList>
            <person name="Sayadi A."/>
        </authorList>
    </citation>
    <scope>NUCLEOTIDE SEQUENCE [LARGE SCALE GENOMIC DNA]</scope>
</reference>
<dbReference type="AlphaFoldDB" id="A0A653DIC2"/>
<evidence type="ECO:0000313" key="3">
    <source>
        <dbReference type="Proteomes" id="UP000410492"/>
    </source>
</evidence>
<feature type="compositionally biased region" description="Low complexity" evidence="1">
    <location>
        <begin position="67"/>
        <end position="77"/>
    </location>
</feature>
<gene>
    <name evidence="2" type="ORF">CALMAC_LOCUS17360</name>
</gene>
<feature type="region of interest" description="Disordered" evidence="1">
    <location>
        <begin position="64"/>
        <end position="85"/>
    </location>
</feature>
<dbReference type="Proteomes" id="UP000410492">
    <property type="component" value="Unassembled WGS sequence"/>
</dbReference>
<keyword evidence="3" id="KW-1185">Reference proteome</keyword>
<protein>
    <submittedName>
        <fullName evidence="2">Uncharacterized protein</fullName>
    </submittedName>
</protein>